<comment type="similarity">
    <text evidence="2">Belongs to the ABC transporter superfamily.</text>
</comment>
<name>A0A6L3YYK5_BRUAN</name>
<keyword evidence="6" id="KW-0547">Nucleotide-binding</keyword>
<dbReference type="PROSITE" id="PS50893">
    <property type="entry name" value="ABC_TRANSPORTER_2"/>
    <property type="match status" value="1"/>
</dbReference>
<evidence type="ECO:0000259" key="13">
    <source>
        <dbReference type="PROSITE" id="PS50893"/>
    </source>
</evidence>
<comment type="caution">
    <text evidence="14">The sequence shown here is derived from an EMBL/GenBank/DDBJ whole genome shotgun (WGS) entry which is preliminary data.</text>
</comment>
<dbReference type="SUPFAM" id="SSF52540">
    <property type="entry name" value="P-loop containing nucleoside triphosphate hydrolases"/>
    <property type="match status" value="1"/>
</dbReference>
<keyword evidence="9" id="KW-0653">Protein transport</keyword>
<evidence type="ECO:0000256" key="5">
    <source>
        <dbReference type="ARBA" id="ARBA00022519"/>
    </source>
</evidence>
<comment type="function">
    <text evidence="12">Probably part of an ABC transporter complex that could be involved in peptide import. Probably responsible for energy coupling to the transport system.</text>
</comment>
<keyword evidence="8" id="KW-0571">Peptide transport</keyword>
<dbReference type="Pfam" id="PF00005">
    <property type="entry name" value="ABC_tran"/>
    <property type="match status" value="1"/>
</dbReference>
<dbReference type="GO" id="GO:0016887">
    <property type="term" value="F:ATP hydrolysis activity"/>
    <property type="evidence" value="ECO:0007669"/>
    <property type="project" value="InterPro"/>
</dbReference>
<evidence type="ECO:0000256" key="2">
    <source>
        <dbReference type="ARBA" id="ARBA00005417"/>
    </source>
</evidence>
<dbReference type="SMART" id="SM00382">
    <property type="entry name" value="AAA"/>
    <property type="match status" value="1"/>
</dbReference>
<reference evidence="14 15" key="1">
    <citation type="submission" date="2019-09" db="EMBL/GenBank/DDBJ databases">
        <title>Taxonomic organization of the family Brucellaceae based on a phylogenomic approach.</title>
        <authorList>
            <person name="Leclercq S."/>
            <person name="Cloeckaert A."/>
            <person name="Zygmunt M.S."/>
        </authorList>
    </citation>
    <scope>NUCLEOTIDE SEQUENCE [LARGE SCALE GENOMIC DNA]</scope>
    <source>
        <strain evidence="14 15">LMG 3313</strain>
    </source>
</reference>
<evidence type="ECO:0000313" key="14">
    <source>
        <dbReference type="EMBL" id="KAB2759581.1"/>
    </source>
</evidence>
<keyword evidence="7 14" id="KW-0067">ATP-binding</keyword>
<keyword evidence="5" id="KW-0997">Cell inner membrane</keyword>
<evidence type="ECO:0000256" key="12">
    <source>
        <dbReference type="ARBA" id="ARBA00025070"/>
    </source>
</evidence>
<keyword evidence="4" id="KW-1003">Cell membrane</keyword>
<dbReference type="InterPro" id="IPR027417">
    <property type="entry name" value="P-loop_NTPase"/>
</dbReference>
<evidence type="ECO:0000256" key="7">
    <source>
        <dbReference type="ARBA" id="ARBA00022840"/>
    </source>
</evidence>
<gene>
    <name evidence="14" type="ORF">F9L04_24370</name>
</gene>
<keyword evidence="3" id="KW-0813">Transport</keyword>
<evidence type="ECO:0000256" key="4">
    <source>
        <dbReference type="ARBA" id="ARBA00022475"/>
    </source>
</evidence>
<keyword evidence="11" id="KW-0472">Membrane</keyword>
<evidence type="ECO:0000256" key="11">
    <source>
        <dbReference type="ARBA" id="ARBA00023136"/>
    </source>
</evidence>
<dbReference type="InterPro" id="IPR050319">
    <property type="entry name" value="ABC_transp_ATP-bind"/>
</dbReference>
<dbReference type="InterPro" id="IPR017871">
    <property type="entry name" value="ABC_transporter-like_CS"/>
</dbReference>
<dbReference type="InterPro" id="IPR003439">
    <property type="entry name" value="ABC_transporter-like_ATP-bd"/>
</dbReference>
<dbReference type="AlphaFoldDB" id="A0A6L3YYK5"/>
<dbReference type="InterPro" id="IPR013563">
    <property type="entry name" value="Oligopep_ABC_C"/>
</dbReference>
<comment type="subcellular location">
    <subcellularLocation>
        <location evidence="1">Cell inner membrane</location>
        <topology evidence="1">Peripheral membrane protein</topology>
    </subcellularLocation>
</comment>
<dbReference type="PANTHER" id="PTHR43776:SF7">
    <property type="entry name" value="D,D-DIPEPTIDE TRANSPORT ATP-BINDING PROTEIN DDPF-RELATED"/>
    <property type="match status" value="1"/>
</dbReference>
<protein>
    <submittedName>
        <fullName evidence="14">ABC transporter ATP-binding protein</fullName>
    </submittedName>
</protein>
<evidence type="ECO:0000256" key="9">
    <source>
        <dbReference type="ARBA" id="ARBA00022927"/>
    </source>
</evidence>
<organism evidence="14 15">
    <name type="scientific">Brucella anthropi</name>
    <name type="common">Ochrobactrum anthropi</name>
    <dbReference type="NCBI Taxonomy" id="529"/>
    <lineage>
        <taxon>Bacteria</taxon>
        <taxon>Pseudomonadati</taxon>
        <taxon>Pseudomonadota</taxon>
        <taxon>Alphaproteobacteria</taxon>
        <taxon>Hyphomicrobiales</taxon>
        <taxon>Brucellaceae</taxon>
        <taxon>Brucella/Ochrobactrum group</taxon>
        <taxon>Brucella</taxon>
    </lineage>
</organism>
<proteinExistence type="inferred from homology"/>
<evidence type="ECO:0000256" key="3">
    <source>
        <dbReference type="ARBA" id="ARBA00022448"/>
    </source>
</evidence>
<dbReference type="Pfam" id="PF08352">
    <property type="entry name" value="oligo_HPY"/>
    <property type="match status" value="1"/>
</dbReference>
<evidence type="ECO:0000313" key="15">
    <source>
        <dbReference type="Proteomes" id="UP000481876"/>
    </source>
</evidence>
<dbReference type="GO" id="GO:0055085">
    <property type="term" value="P:transmembrane transport"/>
    <property type="evidence" value="ECO:0007669"/>
    <property type="project" value="UniProtKB-ARBA"/>
</dbReference>
<dbReference type="GO" id="GO:0015833">
    <property type="term" value="P:peptide transport"/>
    <property type="evidence" value="ECO:0007669"/>
    <property type="project" value="UniProtKB-KW"/>
</dbReference>
<dbReference type="CDD" id="cd03257">
    <property type="entry name" value="ABC_NikE_OppD_transporters"/>
    <property type="match status" value="1"/>
</dbReference>
<evidence type="ECO:0000256" key="10">
    <source>
        <dbReference type="ARBA" id="ARBA00022967"/>
    </source>
</evidence>
<dbReference type="PANTHER" id="PTHR43776">
    <property type="entry name" value="TRANSPORT ATP-BINDING PROTEIN"/>
    <property type="match status" value="1"/>
</dbReference>
<feature type="domain" description="ABC transporter" evidence="13">
    <location>
        <begin position="7"/>
        <end position="253"/>
    </location>
</feature>
<dbReference type="PROSITE" id="PS00211">
    <property type="entry name" value="ABC_TRANSPORTER_1"/>
    <property type="match status" value="1"/>
</dbReference>
<dbReference type="EMBL" id="WBWS01000041">
    <property type="protein sequence ID" value="KAB2759581.1"/>
    <property type="molecule type" value="Genomic_DNA"/>
</dbReference>
<dbReference type="RefSeq" id="WP_151664438.1">
    <property type="nucleotide sequence ID" value="NZ_WBWS01000041.1"/>
</dbReference>
<evidence type="ECO:0000256" key="8">
    <source>
        <dbReference type="ARBA" id="ARBA00022856"/>
    </source>
</evidence>
<dbReference type="InterPro" id="IPR003593">
    <property type="entry name" value="AAA+_ATPase"/>
</dbReference>
<dbReference type="GO" id="GO:0005524">
    <property type="term" value="F:ATP binding"/>
    <property type="evidence" value="ECO:0007669"/>
    <property type="project" value="UniProtKB-KW"/>
</dbReference>
<dbReference type="GO" id="GO:0005886">
    <property type="term" value="C:plasma membrane"/>
    <property type="evidence" value="ECO:0007669"/>
    <property type="project" value="UniProtKB-SubCell"/>
</dbReference>
<dbReference type="Proteomes" id="UP000481876">
    <property type="component" value="Unassembled WGS sequence"/>
</dbReference>
<evidence type="ECO:0000256" key="1">
    <source>
        <dbReference type="ARBA" id="ARBA00004417"/>
    </source>
</evidence>
<keyword evidence="10" id="KW-1278">Translocase</keyword>
<sequence length="286" mass="31517">MSRQPVLELRDVSHKYGGRKSIFGQSVSVKAVDKASLRIEQGDILGIVGESGSGKSTLAKIMLGLITPTSGEVQLNGRALRDLTRRQIADGVGFIFQDPFSSLNPRHPVGKIVSYPLYLCGEGSSSDREKRAKEMLDVVGLPSRFFNSYPSQMSGGQRQRVAIARALITRPKLLICDEPTSALDVSVQSQVLNLLLHLRDEFNMTYIIISHNMSVIQHMTTKVAVMYLGRIVEMDASERVFANPKHPYTQLLINSTLTVDPGVGVPDLKIGTVEREAMREHPSFIA</sequence>
<dbReference type="GO" id="GO:0015031">
    <property type="term" value="P:protein transport"/>
    <property type="evidence" value="ECO:0007669"/>
    <property type="project" value="UniProtKB-KW"/>
</dbReference>
<accession>A0A6L3YYK5</accession>
<evidence type="ECO:0000256" key="6">
    <source>
        <dbReference type="ARBA" id="ARBA00022741"/>
    </source>
</evidence>
<dbReference type="Gene3D" id="3.40.50.300">
    <property type="entry name" value="P-loop containing nucleotide triphosphate hydrolases"/>
    <property type="match status" value="1"/>
</dbReference>